<keyword evidence="6" id="KW-1185">Reference proteome</keyword>
<dbReference type="Gene3D" id="3.40.309.10">
    <property type="entry name" value="Aldehyde Dehydrogenase, Chain A, domain 2"/>
    <property type="match status" value="1"/>
</dbReference>
<dbReference type="GO" id="GO:0016620">
    <property type="term" value="F:oxidoreductase activity, acting on the aldehyde or oxo group of donors, NAD or NADP as acceptor"/>
    <property type="evidence" value="ECO:0007669"/>
    <property type="project" value="InterPro"/>
</dbReference>
<evidence type="ECO:0000256" key="3">
    <source>
        <dbReference type="ARBA" id="ARBA00023027"/>
    </source>
</evidence>
<dbReference type="AlphaFoldDB" id="A0A7W7C989"/>
<organism evidence="5 6">
    <name type="scientific">Crossiella cryophila</name>
    <dbReference type="NCBI Taxonomy" id="43355"/>
    <lineage>
        <taxon>Bacteria</taxon>
        <taxon>Bacillati</taxon>
        <taxon>Actinomycetota</taxon>
        <taxon>Actinomycetes</taxon>
        <taxon>Pseudonocardiales</taxon>
        <taxon>Pseudonocardiaceae</taxon>
        <taxon>Crossiella</taxon>
    </lineage>
</organism>
<protein>
    <submittedName>
        <fullName evidence="5">Acyl-CoA reductase-like NAD-dependent aldehyde dehydrogenase</fullName>
    </submittedName>
</protein>
<dbReference type="InterPro" id="IPR016162">
    <property type="entry name" value="Ald_DH_N"/>
</dbReference>
<dbReference type="PANTHER" id="PTHR43720">
    <property type="entry name" value="2-AMINOMUCONIC SEMIALDEHYDE DEHYDROGENASE"/>
    <property type="match status" value="1"/>
</dbReference>
<evidence type="ECO:0000256" key="1">
    <source>
        <dbReference type="ARBA" id="ARBA00009986"/>
    </source>
</evidence>
<dbReference type="Gene3D" id="3.40.605.10">
    <property type="entry name" value="Aldehyde Dehydrogenase, Chain A, domain 1"/>
    <property type="match status" value="1"/>
</dbReference>
<dbReference type="PANTHER" id="PTHR43720:SF2">
    <property type="entry name" value="2-AMINOMUCONIC SEMIALDEHYDE DEHYDROGENASE"/>
    <property type="match status" value="1"/>
</dbReference>
<dbReference type="RefSeq" id="WP_221489909.1">
    <property type="nucleotide sequence ID" value="NZ_BAAAUI010000012.1"/>
</dbReference>
<name>A0A7W7C989_9PSEU</name>
<gene>
    <name evidence="5" type="ORF">HNR67_003022</name>
</gene>
<dbReference type="PROSITE" id="PS00070">
    <property type="entry name" value="ALDEHYDE_DEHYDR_CYS"/>
    <property type="match status" value="1"/>
</dbReference>
<comment type="similarity">
    <text evidence="1">Belongs to the aldehyde dehydrogenase family.</text>
</comment>
<comment type="caution">
    <text evidence="5">The sequence shown here is derived from an EMBL/GenBank/DDBJ whole genome shotgun (WGS) entry which is preliminary data.</text>
</comment>
<dbReference type="InterPro" id="IPR016163">
    <property type="entry name" value="Ald_DH_C"/>
</dbReference>
<accession>A0A7W7C989</accession>
<evidence type="ECO:0000313" key="6">
    <source>
        <dbReference type="Proteomes" id="UP000533598"/>
    </source>
</evidence>
<dbReference type="Proteomes" id="UP000533598">
    <property type="component" value="Unassembled WGS sequence"/>
</dbReference>
<reference evidence="5 6" key="1">
    <citation type="submission" date="2020-08" db="EMBL/GenBank/DDBJ databases">
        <title>Sequencing the genomes of 1000 actinobacteria strains.</title>
        <authorList>
            <person name="Klenk H.-P."/>
        </authorList>
    </citation>
    <scope>NUCLEOTIDE SEQUENCE [LARGE SCALE GENOMIC DNA]</scope>
    <source>
        <strain evidence="5 6">DSM 44230</strain>
    </source>
</reference>
<proteinExistence type="inferred from homology"/>
<feature type="domain" description="Aldehyde dehydrogenase" evidence="4">
    <location>
        <begin position="144"/>
        <end position="331"/>
    </location>
</feature>
<keyword evidence="2" id="KW-0560">Oxidoreductase</keyword>
<dbReference type="InterPro" id="IPR016160">
    <property type="entry name" value="Ald_DH_CS_CYS"/>
</dbReference>
<keyword evidence="3" id="KW-0520">NAD</keyword>
<dbReference type="InterPro" id="IPR015590">
    <property type="entry name" value="Aldehyde_DH_dom"/>
</dbReference>
<evidence type="ECO:0000256" key="2">
    <source>
        <dbReference type="ARBA" id="ARBA00023002"/>
    </source>
</evidence>
<dbReference type="InterPro" id="IPR016161">
    <property type="entry name" value="Ald_DH/histidinol_DH"/>
</dbReference>
<dbReference type="Pfam" id="PF00171">
    <property type="entry name" value="Aldedh"/>
    <property type="match status" value="1"/>
</dbReference>
<evidence type="ECO:0000313" key="5">
    <source>
        <dbReference type="EMBL" id="MBB4676904.1"/>
    </source>
</evidence>
<dbReference type="SUPFAM" id="SSF53720">
    <property type="entry name" value="ALDH-like"/>
    <property type="match status" value="1"/>
</dbReference>
<sequence length="414" mass="46541">MTVTTAPVSTVDFPEIRQRAASFAADLRERTEEIVRSLSGYQCANVALDEIERSVEFLDNLHHNREYFQGRIQGVTSFLPLNQPLYATVCFGVIPSLLAEDAALRPPTVMHPHYRKLADVLDLPRYFPNLRVSYQDREVFVAQRARRTDAVVFTGSPDNAAKVRRLFLKRTLFILNGSGHNPLVVTESADLERAVDSALRVVLYNQGQDCAGPNAILVHRERLAEFRSALVLRLRGLEHRVGPYADPDNLVGPNSDPDHPLKLIRMFKEDREFCVYGGEINPVSGMIRPTVFEKDLALGGNFQEFFAPVFYLQPYDSDADLAGYFTDHRYRQNAMYVSLFGASPYVDSLLDTPLHEPDSILRDTDLHLTEKGYLPYGGQGPAASCRYVDGERVPGATSPQRDIFRHLVAPRLAC</sequence>
<dbReference type="EMBL" id="JACHMH010000001">
    <property type="protein sequence ID" value="MBB4676904.1"/>
    <property type="molecule type" value="Genomic_DNA"/>
</dbReference>
<evidence type="ECO:0000259" key="4">
    <source>
        <dbReference type="Pfam" id="PF00171"/>
    </source>
</evidence>